<gene>
    <name evidence="2" type="ORF">B0J12DRAFT_397244</name>
</gene>
<name>A0ABQ8GHY7_9PEZI</name>
<feature type="compositionally biased region" description="Low complexity" evidence="1">
    <location>
        <begin position="265"/>
        <end position="299"/>
    </location>
</feature>
<feature type="region of interest" description="Disordered" evidence="1">
    <location>
        <begin position="95"/>
        <end position="231"/>
    </location>
</feature>
<reference evidence="2 3" key="1">
    <citation type="journal article" date="2021" name="Nat. Commun.">
        <title>Genetic determinants of endophytism in the Arabidopsis root mycobiome.</title>
        <authorList>
            <person name="Mesny F."/>
            <person name="Miyauchi S."/>
            <person name="Thiergart T."/>
            <person name="Pickel B."/>
            <person name="Atanasova L."/>
            <person name="Karlsson M."/>
            <person name="Huettel B."/>
            <person name="Barry K.W."/>
            <person name="Haridas S."/>
            <person name="Chen C."/>
            <person name="Bauer D."/>
            <person name="Andreopoulos W."/>
            <person name="Pangilinan J."/>
            <person name="LaButti K."/>
            <person name="Riley R."/>
            <person name="Lipzen A."/>
            <person name="Clum A."/>
            <person name="Drula E."/>
            <person name="Henrissat B."/>
            <person name="Kohler A."/>
            <person name="Grigoriev I.V."/>
            <person name="Martin F.M."/>
            <person name="Hacquard S."/>
        </authorList>
    </citation>
    <scope>NUCLEOTIDE SEQUENCE [LARGE SCALE GENOMIC DNA]</scope>
    <source>
        <strain evidence="2 3">MPI-SDFR-AT-0080</strain>
    </source>
</reference>
<evidence type="ECO:0000256" key="1">
    <source>
        <dbReference type="SAM" id="MobiDB-lite"/>
    </source>
</evidence>
<proteinExistence type="predicted"/>
<feature type="region of interest" description="Disordered" evidence="1">
    <location>
        <begin position="1"/>
        <end position="64"/>
    </location>
</feature>
<feature type="compositionally biased region" description="Low complexity" evidence="1">
    <location>
        <begin position="455"/>
        <end position="467"/>
    </location>
</feature>
<feature type="non-terminal residue" evidence="2">
    <location>
        <position position="1"/>
    </location>
</feature>
<sequence length="631" mass="67141">GRARGRGQGQGHGKLGPFRLRVAPSSCSIHRPPPPPPSSLRNTTRRRCCNSPPSAARRLSSPASRALLRSRCARLPARGQATRRAVFSLGISGPVESEHSRHLTRSLQTQPNLTSCHRHRSHPGAMASHPNTLLNYFPSVPKSHPRPALSPPPPPPPPHSSANAPMSHSPPADHAGKPRACSVHSASTTAGDEASRSKRKGSRAKHSWEYVPVDPAEDEAPPPNASRLQKELFSSFTNTFLSGHGRRTRAAAAHASQHLHEHSGSDLSVSSHSHPASETGFSTTTTSSSTTTSAASPASSPAPPSAPSASRKRKDSAAPTSDSHRKRAGPPTPAPSAASDPAVPSTASNAAAALSLPASSPPPHHAPAVQRAQSVQRDRSAASTLPSRAAADGSQAKDSGKRKSSVFDDATNKTKAHRTPDSKPSAAPDPFDASRKRKLSPAADKMAPKVKKAKTTSTATDSTKSAKAAAIQKRDSLLQEDVYAQGLPWTSDAPNQANGHHHHSSNVRGPYKQQQQQQHRNNSTYYYSPTRAQLADQLEEITHRGIAGGPANYSSLREYRAACAAEAAWQERDQEVVERMLDNPRVIEVLKRLRVLNAEIEAERTSGKGAGKGHVKGGRKRKVTDDLMDGD</sequence>
<keyword evidence="3" id="KW-1185">Reference proteome</keyword>
<feature type="region of interest" description="Disordered" evidence="1">
    <location>
        <begin position="604"/>
        <end position="631"/>
    </location>
</feature>
<feature type="compositionally biased region" description="Basic residues" evidence="1">
    <location>
        <begin position="611"/>
        <end position="622"/>
    </location>
</feature>
<comment type="caution">
    <text evidence="2">The sequence shown here is derived from an EMBL/GenBank/DDBJ whole genome shotgun (WGS) entry which is preliminary data.</text>
</comment>
<feature type="compositionally biased region" description="Low complexity" evidence="1">
    <location>
        <begin position="51"/>
        <end position="64"/>
    </location>
</feature>
<organism evidence="2 3">
    <name type="scientific">Macrophomina phaseolina</name>
    <dbReference type="NCBI Taxonomy" id="35725"/>
    <lineage>
        <taxon>Eukaryota</taxon>
        <taxon>Fungi</taxon>
        <taxon>Dikarya</taxon>
        <taxon>Ascomycota</taxon>
        <taxon>Pezizomycotina</taxon>
        <taxon>Dothideomycetes</taxon>
        <taxon>Dothideomycetes incertae sedis</taxon>
        <taxon>Botryosphaeriales</taxon>
        <taxon>Botryosphaeriaceae</taxon>
        <taxon>Macrophomina</taxon>
    </lineage>
</organism>
<evidence type="ECO:0000313" key="3">
    <source>
        <dbReference type="Proteomes" id="UP000774617"/>
    </source>
</evidence>
<dbReference type="EMBL" id="JAGTJR010000007">
    <property type="protein sequence ID" value="KAH7056903.1"/>
    <property type="molecule type" value="Genomic_DNA"/>
</dbReference>
<feature type="compositionally biased region" description="Polar residues" evidence="1">
    <location>
        <begin position="105"/>
        <end position="115"/>
    </location>
</feature>
<protein>
    <submittedName>
        <fullName evidence="2">Uncharacterized protein</fullName>
    </submittedName>
</protein>
<feature type="compositionally biased region" description="Low complexity" evidence="1">
    <location>
        <begin position="160"/>
        <end position="172"/>
    </location>
</feature>
<feature type="region of interest" description="Disordered" evidence="1">
    <location>
        <begin position="488"/>
        <end position="521"/>
    </location>
</feature>
<feature type="compositionally biased region" description="Pro residues" evidence="1">
    <location>
        <begin position="148"/>
        <end position="159"/>
    </location>
</feature>
<feature type="region of interest" description="Disordered" evidence="1">
    <location>
        <begin position="244"/>
        <end position="467"/>
    </location>
</feature>
<feature type="compositionally biased region" description="Low complexity" evidence="1">
    <location>
        <begin position="335"/>
        <end position="358"/>
    </location>
</feature>
<evidence type="ECO:0000313" key="2">
    <source>
        <dbReference type="EMBL" id="KAH7056903.1"/>
    </source>
</evidence>
<feature type="compositionally biased region" description="Polar residues" evidence="1">
    <location>
        <begin position="371"/>
        <end position="386"/>
    </location>
</feature>
<feature type="compositionally biased region" description="Gly residues" evidence="1">
    <location>
        <begin position="1"/>
        <end position="14"/>
    </location>
</feature>
<dbReference type="Proteomes" id="UP000774617">
    <property type="component" value="Unassembled WGS sequence"/>
</dbReference>
<accession>A0ABQ8GHY7</accession>